<accession>A0ABW2CVX1</accession>
<dbReference type="PANTHER" id="PTHR34216:SF3">
    <property type="entry name" value="POLY-BETA-1,6-N-ACETYL-D-GLUCOSAMINE N-DEACETYLASE"/>
    <property type="match status" value="1"/>
</dbReference>
<keyword evidence="6" id="KW-1185">Reference proteome</keyword>
<dbReference type="EMBL" id="JBHSXS010000030">
    <property type="protein sequence ID" value="MFC6884768.1"/>
    <property type="molecule type" value="Genomic_DNA"/>
</dbReference>
<organism evidence="5 6">
    <name type="scientific">Actinomadura yumaensis</name>
    <dbReference type="NCBI Taxonomy" id="111807"/>
    <lineage>
        <taxon>Bacteria</taxon>
        <taxon>Bacillati</taxon>
        <taxon>Actinomycetota</taxon>
        <taxon>Actinomycetes</taxon>
        <taxon>Streptosporangiales</taxon>
        <taxon>Thermomonosporaceae</taxon>
        <taxon>Actinomadura</taxon>
    </lineage>
</organism>
<evidence type="ECO:0000256" key="1">
    <source>
        <dbReference type="ARBA" id="ARBA00004613"/>
    </source>
</evidence>
<name>A0ABW2CVX1_9ACTN</name>
<evidence type="ECO:0000313" key="6">
    <source>
        <dbReference type="Proteomes" id="UP001596380"/>
    </source>
</evidence>
<evidence type="ECO:0000256" key="2">
    <source>
        <dbReference type="ARBA" id="ARBA00022729"/>
    </source>
</evidence>
<evidence type="ECO:0000259" key="4">
    <source>
        <dbReference type="PROSITE" id="PS51677"/>
    </source>
</evidence>
<dbReference type="PANTHER" id="PTHR34216">
    <property type="match status" value="1"/>
</dbReference>
<dbReference type="Proteomes" id="UP001596380">
    <property type="component" value="Unassembled WGS sequence"/>
</dbReference>
<proteinExistence type="predicted"/>
<gene>
    <name evidence="5" type="ORF">ACFQKB_33765</name>
</gene>
<dbReference type="SUPFAM" id="SSF88713">
    <property type="entry name" value="Glycoside hydrolase/deacetylase"/>
    <property type="match status" value="1"/>
</dbReference>
<feature type="region of interest" description="Disordered" evidence="3">
    <location>
        <begin position="1"/>
        <end position="26"/>
    </location>
</feature>
<evidence type="ECO:0000313" key="5">
    <source>
        <dbReference type="EMBL" id="MFC6884768.1"/>
    </source>
</evidence>
<comment type="subcellular location">
    <subcellularLocation>
        <location evidence="1">Secreted</location>
    </subcellularLocation>
</comment>
<dbReference type="InterPro" id="IPR011330">
    <property type="entry name" value="Glyco_hydro/deAcase_b/a-brl"/>
</dbReference>
<dbReference type="Gene3D" id="3.20.20.370">
    <property type="entry name" value="Glycoside hydrolase/deacetylase"/>
    <property type="match status" value="1"/>
</dbReference>
<dbReference type="GO" id="GO:0016787">
    <property type="term" value="F:hydrolase activity"/>
    <property type="evidence" value="ECO:0007669"/>
    <property type="project" value="UniProtKB-KW"/>
</dbReference>
<keyword evidence="2" id="KW-0732">Signal</keyword>
<reference evidence="6" key="1">
    <citation type="journal article" date="2019" name="Int. J. Syst. Evol. Microbiol.">
        <title>The Global Catalogue of Microorganisms (GCM) 10K type strain sequencing project: providing services to taxonomists for standard genome sequencing and annotation.</title>
        <authorList>
            <consortium name="The Broad Institute Genomics Platform"/>
            <consortium name="The Broad Institute Genome Sequencing Center for Infectious Disease"/>
            <person name="Wu L."/>
            <person name="Ma J."/>
        </authorList>
    </citation>
    <scope>NUCLEOTIDE SEQUENCE [LARGE SCALE GENOMIC DNA]</scope>
    <source>
        <strain evidence="6">JCM 3369</strain>
    </source>
</reference>
<dbReference type="CDD" id="cd10918">
    <property type="entry name" value="CE4_NodB_like_5s_6s"/>
    <property type="match status" value="1"/>
</dbReference>
<sequence length="258" mass="27924">MTHPAHPAPTDSPVSPDRAPGGGGPIRPMPLVLMYHSVDEYDEDPHQITVTPARFARQLAWLRSAGLRGVGMRELLDAHADGRARGLVGLTFDDGYADFATRVTPTLLRFGFSATVFVVTERIGGDNAWDDGPRKPLMTVGQIASVARSGMEVASHGLRHVPLPAASDDALAAELAGSRAALERIVGEPVTGFAYPYGHAGAREAAAAEAAGYDYACAIDPYEPSRHALARTYIGERDRRLRLRAKVVRHELRWRSRV</sequence>
<dbReference type="EC" id="3.-.-.-" evidence="5"/>
<protein>
    <submittedName>
        <fullName evidence="5">Polysaccharide deacetylase family protein</fullName>
        <ecNumber evidence="5">3.-.-.-</ecNumber>
    </submittedName>
</protein>
<feature type="domain" description="NodB homology" evidence="4">
    <location>
        <begin position="86"/>
        <end position="258"/>
    </location>
</feature>
<evidence type="ECO:0000256" key="3">
    <source>
        <dbReference type="SAM" id="MobiDB-lite"/>
    </source>
</evidence>
<dbReference type="InterPro" id="IPR051398">
    <property type="entry name" value="Polysacch_Deacetylase"/>
</dbReference>
<comment type="caution">
    <text evidence="5">The sequence shown here is derived from an EMBL/GenBank/DDBJ whole genome shotgun (WGS) entry which is preliminary data.</text>
</comment>
<keyword evidence="5" id="KW-0378">Hydrolase</keyword>
<dbReference type="RefSeq" id="WP_241682898.1">
    <property type="nucleotide sequence ID" value="NZ_JBHSXE010000001.1"/>
</dbReference>
<dbReference type="Pfam" id="PF01522">
    <property type="entry name" value="Polysacc_deac_1"/>
    <property type="match status" value="1"/>
</dbReference>
<dbReference type="InterPro" id="IPR002509">
    <property type="entry name" value="NODB_dom"/>
</dbReference>
<dbReference type="PROSITE" id="PS51677">
    <property type="entry name" value="NODB"/>
    <property type="match status" value="1"/>
</dbReference>